<dbReference type="AlphaFoldDB" id="E5AF77"/>
<accession>E5AF77</accession>
<dbReference type="VEuPathDB" id="FungiDB:LEMA_uP006530.1"/>
<organism evidence="1 2">
    <name type="scientific">Leptosphaeria maculans (strain JN3 / isolate v23.1.3 / race Av1-4-5-6-7-8)</name>
    <name type="common">Blackleg fungus</name>
    <name type="synonym">Phoma lingam</name>
    <dbReference type="NCBI Taxonomy" id="985895"/>
    <lineage>
        <taxon>Eukaryota</taxon>
        <taxon>Fungi</taxon>
        <taxon>Dikarya</taxon>
        <taxon>Ascomycota</taxon>
        <taxon>Pezizomycotina</taxon>
        <taxon>Dothideomycetes</taxon>
        <taxon>Pleosporomycetidae</taxon>
        <taxon>Pleosporales</taxon>
        <taxon>Pleosporineae</taxon>
        <taxon>Leptosphaeriaceae</taxon>
        <taxon>Plenodomus</taxon>
        <taxon>Plenodomus lingam/Leptosphaeria maculans species complex</taxon>
    </lineage>
</organism>
<dbReference type="EMBL" id="FP929139">
    <property type="protein sequence ID" value="CBY01866.1"/>
    <property type="molecule type" value="Genomic_DNA"/>
</dbReference>
<protein>
    <submittedName>
        <fullName evidence="1">Predicted protein</fullName>
    </submittedName>
</protein>
<dbReference type="InParanoid" id="E5AF77"/>
<evidence type="ECO:0000313" key="2">
    <source>
        <dbReference type="Proteomes" id="UP000002668"/>
    </source>
</evidence>
<dbReference type="Proteomes" id="UP000002668">
    <property type="component" value="Genome"/>
</dbReference>
<name>E5AF77_LEPMJ</name>
<gene>
    <name evidence="1" type="ORF">LEMA_uP006530.1</name>
</gene>
<dbReference type="HOGENOM" id="CLU_2413661_0_0_1"/>
<reference evidence="2" key="1">
    <citation type="journal article" date="2011" name="Nat. Commun.">
        <title>Effector diversification within compartments of the Leptosphaeria maculans genome affected by Repeat-Induced Point mutations.</title>
        <authorList>
            <person name="Rouxel T."/>
            <person name="Grandaubert J."/>
            <person name="Hane J.K."/>
            <person name="Hoede C."/>
            <person name="van de Wouw A.P."/>
            <person name="Couloux A."/>
            <person name="Dominguez V."/>
            <person name="Anthouard V."/>
            <person name="Bally P."/>
            <person name="Bourras S."/>
            <person name="Cozijnsen A.J."/>
            <person name="Ciuffetti L.M."/>
            <person name="Degrave A."/>
            <person name="Dilmaghani A."/>
            <person name="Duret L."/>
            <person name="Fudal I."/>
            <person name="Goodwin S.B."/>
            <person name="Gout L."/>
            <person name="Glaser N."/>
            <person name="Linglin J."/>
            <person name="Kema G.H.J."/>
            <person name="Lapalu N."/>
            <person name="Lawrence C.B."/>
            <person name="May K."/>
            <person name="Meyer M."/>
            <person name="Ollivier B."/>
            <person name="Poulain J."/>
            <person name="Schoch C.L."/>
            <person name="Simon A."/>
            <person name="Spatafora J.W."/>
            <person name="Stachowiak A."/>
            <person name="Turgeon B.G."/>
            <person name="Tyler B.M."/>
            <person name="Vincent D."/>
            <person name="Weissenbach J."/>
            <person name="Amselem J."/>
            <person name="Quesneville H."/>
            <person name="Oliver R.P."/>
            <person name="Wincker P."/>
            <person name="Balesdent M.-H."/>
            <person name="Howlett B.J."/>
        </authorList>
    </citation>
    <scope>NUCLEOTIDE SEQUENCE [LARGE SCALE GENOMIC DNA]</scope>
    <source>
        <strain evidence="2">JN3 / isolate v23.1.3 / race Av1-4-5-6-7-8</strain>
    </source>
</reference>
<keyword evidence="2" id="KW-1185">Reference proteome</keyword>
<evidence type="ECO:0000313" key="1">
    <source>
        <dbReference type="EMBL" id="CBY01866.1"/>
    </source>
</evidence>
<proteinExistence type="predicted"/>
<sequence length="92" mass="10396">MSAVPYARMPAPEYTEDEHAIPCRQWPQQVVKLEQDLLFLPRTLAVCEAYRASDALCALAEAAHEAMRVSGAYKRTSSCQRLTTSLVLFEHR</sequence>